<dbReference type="Proteomes" id="UP000694228">
    <property type="component" value="Chromosome"/>
</dbReference>
<reference evidence="1 2" key="1">
    <citation type="submission" date="2021-06" db="EMBL/GenBank/DDBJ databases">
        <title>Complete genome sequence of the secondary alcohol utilizing methanogen Methanospirillum hungatei strain GP1.</title>
        <authorList>
            <person name="Day L.A."/>
            <person name="Costa K.C."/>
        </authorList>
    </citation>
    <scope>NUCLEOTIDE SEQUENCE [LARGE SCALE GENOMIC DNA]</scope>
    <source>
        <strain evidence="1 2">GP1</strain>
    </source>
</reference>
<dbReference type="EMBL" id="CP077107">
    <property type="protein sequence ID" value="QXO95564.1"/>
    <property type="molecule type" value="Genomic_DNA"/>
</dbReference>
<sequence length="74" mass="8820">MQMILEKLKERALNTKNQKEFIALTRQIIKIEELRVNQERMSVLESRMEKKEQFVREIDKAIMTQILNESSVIG</sequence>
<dbReference type="AlphaFoldDB" id="A0A8F5ZH89"/>
<protein>
    <submittedName>
        <fullName evidence="1">Uncharacterized protein</fullName>
    </submittedName>
</protein>
<accession>A0A8F5ZH89</accession>
<name>A0A8F5ZH89_METHU</name>
<organism evidence="1 2">
    <name type="scientific">Methanospirillum hungatei</name>
    <dbReference type="NCBI Taxonomy" id="2203"/>
    <lineage>
        <taxon>Archaea</taxon>
        <taxon>Methanobacteriati</taxon>
        <taxon>Methanobacteriota</taxon>
        <taxon>Stenosarchaea group</taxon>
        <taxon>Methanomicrobia</taxon>
        <taxon>Methanomicrobiales</taxon>
        <taxon>Methanospirillaceae</taxon>
        <taxon>Methanospirillum</taxon>
    </lineage>
</organism>
<evidence type="ECO:0000313" key="1">
    <source>
        <dbReference type="EMBL" id="QXO95564.1"/>
    </source>
</evidence>
<proteinExistence type="predicted"/>
<evidence type="ECO:0000313" key="2">
    <source>
        <dbReference type="Proteomes" id="UP000694228"/>
    </source>
</evidence>
<gene>
    <name evidence="1" type="ORF">KSK55_03960</name>
</gene>